<keyword evidence="2" id="KW-1185">Reference proteome</keyword>
<accession>A0ACB5URN0</accession>
<name>A0ACB5URN0_9FIRM</name>
<comment type="caution">
    <text evidence="1">The sequence shown here is derived from an EMBL/GenBank/DDBJ whole genome shotgun (WGS) entry which is preliminary data.</text>
</comment>
<protein>
    <submittedName>
        <fullName evidence="1">MmcQ/YjbR family DNA-binding protein</fullName>
    </submittedName>
</protein>
<evidence type="ECO:0000313" key="1">
    <source>
        <dbReference type="EMBL" id="GMQ64648.1"/>
    </source>
</evidence>
<gene>
    <name evidence="1" type="ORF">AN2V17_38860</name>
</gene>
<proteinExistence type="predicted"/>
<reference evidence="1" key="1">
    <citation type="submission" date="2023-09" db="EMBL/GenBank/DDBJ databases">
        <title>Vallitalea sediminicola and Vallitalea maricola sp. nov., anaerobic bacteria isolated from marine sediment.</title>
        <authorList>
            <person name="Hirano S."/>
            <person name="Maeda A."/>
            <person name="Terahara T."/>
            <person name="Mori K."/>
            <person name="Hamada M."/>
            <person name="Matsumoto R."/>
            <person name="Kobayashi T."/>
        </authorList>
    </citation>
    <scope>NUCLEOTIDE SEQUENCE</scope>
    <source>
        <strain evidence="1">AN17-2</strain>
    </source>
</reference>
<dbReference type="EMBL" id="BTPU01000076">
    <property type="protein sequence ID" value="GMQ64648.1"/>
    <property type="molecule type" value="Genomic_DNA"/>
</dbReference>
<organism evidence="1 2">
    <name type="scientific">Vallitalea maricola</name>
    <dbReference type="NCBI Taxonomy" id="3074433"/>
    <lineage>
        <taxon>Bacteria</taxon>
        <taxon>Bacillati</taxon>
        <taxon>Bacillota</taxon>
        <taxon>Clostridia</taxon>
        <taxon>Lachnospirales</taxon>
        <taxon>Vallitaleaceae</taxon>
        <taxon>Vallitalea</taxon>
    </lineage>
</organism>
<sequence length="125" mass="15176">MNKKFEWIDNYILSKKGIIKDYKKEWGWERYLLKNKMIAALCTDKEGKEIITLKCEPLYGEQLRNDYRDIAEGYYMNKKHWNSVYLHGVVPNDILKQMIDQSYDLIFNKFSKKIQRQIEVFPRTQ</sequence>
<dbReference type="Proteomes" id="UP001374599">
    <property type="component" value="Unassembled WGS sequence"/>
</dbReference>
<evidence type="ECO:0000313" key="2">
    <source>
        <dbReference type="Proteomes" id="UP001374599"/>
    </source>
</evidence>
<keyword evidence="1" id="KW-0238">DNA-binding</keyword>